<dbReference type="RefSeq" id="WP_098102103.1">
    <property type="nucleotide sequence ID" value="NZ_NUDL01000020.1"/>
</dbReference>
<dbReference type="EMBL" id="NUDL01000020">
    <property type="protein sequence ID" value="PEM57641.1"/>
    <property type="molecule type" value="Genomic_DNA"/>
</dbReference>
<evidence type="ECO:0000313" key="2">
    <source>
        <dbReference type="EMBL" id="PEM57641.1"/>
    </source>
</evidence>
<protein>
    <submittedName>
        <fullName evidence="2">Uncharacterized protein</fullName>
    </submittedName>
</protein>
<feature type="region of interest" description="Disordered" evidence="1">
    <location>
        <begin position="105"/>
        <end position="127"/>
    </location>
</feature>
<evidence type="ECO:0000313" key="3">
    <source>
        <dbReference type="Proteomes" id="UP000220621"/>
    </source>
</evidence>
<accession>A0A2A8BSY1</accession>
<feature type="compositionally biased region" description="Basic residues" evidence="1">
    <location>
        <begin position="105"/>
        <end position="119"/>
    </location>
</feature>
<dbReference type="Gene3D" id="1.10.246.150">
    <property type="match status" value="1"/>
</dbReference>
<dbReference type="AlphaFoldDB" id="A0A2A8BSY1"/>
<name>A0A2A8BSY1_9BACI</name>
<reference evidence="2 3" key="1">
    <citation type="submission" date="2017-09" db="EMBL/GenBank/DDBJ databases">
        <title>Large-scale bioinformatics analysis of Bacillus genomes uncovers conserved roles of natural products in bacterial physiology.</title>
        <authorList>
            <consortium name="Agbiome Team Llc"/>
            <person name="Bleich R.M."/>
            <person name="Grubbs K.J."/>
            <person name="Santa Maria K.C."/>
            <person name="Allen S.E."/>
            <person name="Farag S."/>
            <person name="Shank E.A."/>
            <person name="Bowers A."/>
        </authorList>
    </citation>
    <scope>NUCLEOTIDE SEQUENCE [LARGE SCALE GENOMIC DNA]</scope>
    <source>
        <strain evidence="2 3">AFS010764</strain>
    </source>
</reference>
<proteinExistence type="predicted"/>
<gene>
    <name evidence="2" type="ORF">CN611_07470</name>
</gene>
<dbReference type="Proteomes" id="UP000220621">
    <property type="component" value="Unassembled WGS sequence"/>
</dbReference>
<comment type="caution">
    <text evidence="2">The sequence shown here is derived from an EMBL/GenBank/DDBJ whole genome shotgun (WGS) entry which is preliminary data.</text>
</comment>
<evidence type="ECO:0000256" key="1">
    <source>
        <dbReference type="SAM" id="MobiDB-lite"/>
    </source>
</evidence>
<dbReference type="InterPro" id="IPR053746">
    <property type="entry name" value="Viral_HT_Connector_Assembly"/>
</dbReference>
<organism evidence="2 3">
    <name type="scientific">Bacillus wiedmannii</name>
    <dbReference type="NCBI Taxonomy" id="1890302"/>
    <lineage>
        <taxon>Bacteria</taxon>
        <taxon>Bacillati</taxon>
        <taxon>Bacillota</taxon>
        <taxon>Bacilli</taxon>
        <taxon>Bacillales</taxon>
        <taxon>Bacillaceae</taxon>
        <taxon>Bacillus</taxon>
        <taxon>Bacillus cereus group</taxon>
    </lineage>
</organism>
<sequence length="127" mass="14686">MKMITTFERFKMMTQKEYNESQKQLIAEIIIPIVTEFIIGYTGVDFEAEGREFPVAYEIVATRLITYHLTSQDGDVVSETMGNYSVTYGQNGVYPEHLLKGLHRRMRTPSSRIRGRQPKGRGVYEDK</sequence>